<feature type="compositionally biased region" description="Polar residues" evidence="1">
    <location>
        <begin position="1132"/>
        <end position="1144"/>
    </location>
</feature>
<proteinExistence type="predicted"/>
<keyword evidence="3" id="KW-1185">Reference proteome</keyword>
<dbReference type="InterPro" id="IPR028191">
    <property type="entry name" value="WASH-4_N"/>
</dbReference>
<dbReference type="GO" id="GO:0007032">
    <property type="term" value="P:endosome organization"/>
    <property type="evidence" value="ECO:0007669"/>
    <property type="project" value="TreeGrafter"/>
</dbReference>
<dbReference type="GO" id="GO:0005768">
    <property type="term" value="C:endosome"/>
    <property type="evidence" value="ECO:0007669"/>
    <property type="project" value="TreeGrafter"/>
</dbReference>
<dbReference type="Pfam" id="PF14745">
    <property type="entry name" value="WASH-4_N"/>
    <property type="match status" value="1"/>
</dbReference>
<evidence type="ECO:0000313" key="3">
    <source>
        <dbReference type="Proteomes" id="UP001152795"/>
    </source>
</evidence>
<dbReference type="GO" id="GO:0016197">
    <property type="term" value="P:endosomal transport"/>
    <property type="evidence" value="ECO:0007669"/>
    <property type="project" value="TreeGrafter"/>
</dbReference>
<dbReference type="InterPro" id="IPR027307">
    <property type="entry name" value="WASH7"/>
</dbReference>
<protein>
    <submittedName>
        <fullName evidence="2">WASH complex subunit 4-like</fullName>
    </submittedName>
</protein>
<dbReference type="InterPro" id="IPR028283">
    <property type="entry name" value="WASH-7_C"/>
</dbReference>
<dbReference type="GO" id="GO:0071203">
    <property type="term" value="C:WASH complex"/>
    <property type="evidence" value="ECO:0007669"/>
    <property type="project" value="InterPro"/>
</dbReference>
<feature type="compositionally biased region" description="Pro residues" evidence="1">
    <location>
        <begin position="1148"/>
        <end position="1161"/>
    </location>
</feature>
<name>A0A7D9DJU6_PARCT</name>
<feature type="non-terminal residue" evidence="2">
    <location>
        <position position="1161"/>
    </location>
</feature>
<comment type="caution">
    <text evidence="2">The sequence shown here is derived from an EMBL/GenBank/DDBJ whole genome shotgun (WGS) entry which is preliminary data.</text>
</comment>
<evidence type="ECO:0000256" key="1">
    <source>
        <dbReference type="SAM" id="MobiDB-lite"/>
    </source>
</evidence>
<sequence>LYQNQYNDGSSLFSCCLVNDHRHERSQLFLTALASQTKTSTGMKENEDKESWPTTNLSLKKIEIKDANNVMMVFSALCSEISELKHEAENKFYFPLLLFEESVSDTALPEGDAQVKLGRLLPLLQEISSFVYRASEVVKHVVQQLSLLYAKTGVRVLDVSGVHLTTVFEHLGELLTVLITLDEIMNECSGIHENWKRYKRMLKSVQHNPGVFSVNPDKLKPLEKWIMKIEGQILDGLIFDNCVKQIFDTATFPVSSNRGVFDEFLHNLQVIFSTIEPKLGESGEIDQRKSFVGFLGLYSLYVQIFRQVDKKFIKQIWEVHRKVPAIHLVGNIMFFPNEFIQSKIPQLQKFIDRKQEAVVRSSRESFLSAMNQNLPREAKNFNLQVSSWMVLMESCFSKEESLTENLNARCSLFLKGILYASTISHRVKTVMNLHLAMNVPMTKSAVLALCKLVELLKAIEHTFHRRSMFIAESLTHIIQYLSYLALATMETAKNRVAADKKYTHKRLDVMAALLLAQNALNGMGTRERRLVTKLGLHVATQLKTFKEDELSNLTMVMKKLETICGLRNKMREVCDCSFLYWHRVIFPIYLDDIVEKVTDAQRVHYMFGALRDCVLPLKQSRHDPPEVMLDAFNQEISKQFDEHFLAPVCRQIETDLRLHIHQHLQVGDRNPFRVGIKDLSQFLKIKPIRFFDRLINVKEHVAHYLDSTFYNLTTVALHDWKTYGEMKNLAAQRYSLTMTEAHLPSQTLEQGLDVLEIMRNIHIFISRYLYNLNNQIFVERSSNNKHLNTINIRHIANSIRTHGSGIMNTTVNFTYQFLRKKFFIFSQFLYDEHIKGRVLKDIRYFKEIREETGQKYPFERAEKFNKGIRKLGLTPDSLSYLDQFRELITQVGNAMGYIRMVRSGGLHCVSNAIRFVPDLEDIISFDELVKDEGLSDETQEAAKNLDAAISNMAKNFAEGTDYFKLLVDVFVPQFRDAKNMHLRNFYIIVPPLTLNFVEYSMSRKEKMTKKNKEGAAFTDDGFAMGVAYILKLLNQYKEFDSLHWFQSVDQKYQTDMRKVQSQSLDGKGGRDEKLQQTLSLTQKRLSAFQREFELLYYSLSSARVFFRADKTEAEEKEEKEQSQGENTEQEGEASTSGNNQTSSDDGGPPAPPPPPPPPPPM</sequence>
<evidence type="ECO:0000313" key="2">
    <source>
        <dbReference type="EMBL" id="CAB3987009.1"/>
    </source>
</evidence>
<gene>
    <name evidence="2" type="ORF">PACLA_8A070849</name>
</gene>
<dbReference type="EMBL" id="CACRXK020001106">
    <property type="protein sequence ID" value="CAB3987009.1"/>
    <property type="molecule type" value="Genomic_DNA"/>
</dbReference>
<dbReference type="Proteomes" id="UP001152795">
    <property type="component" value="Unassembled WGS sequence"/>
</dbReference>
<reference evidence="2" key="1">
    <citation type="submission" date="2020-04" db="EMBL/GenBank/DDBJ databases">
        <authorList>
            <person name="Alioto T."/>
            <person name="Alioto T."/>
            <person name="Gomez Garrido J."/>
        </authorList>
    </citation>
    <scope>NUCLEOTIDE SEQUENCE</scope>
    <source>
        <strain evidence="2">A484AB</strain>
    </source>
</reference>
<dbReference type="PANTHER" id="PTHR31409:SF0">
    <property type="entry name" value="WASH COMPLEX SUBUNIT 4"/>
    <property type="match status" value="1"/>
</dbReference>
<organism evidence="2 3">
    <name type="scientific">Paramuricea clavata</name>
    <name type="common">Red gorgonian</name>
    <name type="synonym">Violescent sea-whip</name>
    <dbReference type="NCBI Taxonomy" id="317549"/>
    <lineage>
        <taxon>Eukaryota</taxon>
        <taxon>Metazoa</taxon>
        <taxon>Cnidaria</taxon>
        <taxon>Anthozoa</taxon>
        <taxon>Octocorallia</taxon>
        <taxon>Malacalcyonacea</taxon>
        <taxon>Plexauridae</taxon>
        <taxon>Paramuricea</taxon>
    </lineage>
</organism>
<feature type="region of interest" description="Disordered" evidence="1">
    <location>
        <begin position="1110"/>
        <end position="1161"/>
    </location>
</feature>
<accession>A0A7D9DJU6</accession>
<dbReference type="OrthoDB" id="10261210at2759"/>
<dbReference type="AlphaFoldDB" id="A0A7D9DJU6"/>
<dbReference type="PANTHER" id="PTHR31409">
    <property type="entry name" value="WASH COMPLEX SUBUNIT 4"/>
    <property type="match status" value="1"/>
</dbReference>
<dbReference type="InterPro" id="IPR028282">
    <property type="entry name" value="WASH-7_central"/>
</dbReference>
<dbReference type="Pfam" id="PF14744">
    <property type="entry name" value="WASH-7_mid"/>
    <property type="match status" value="1"/>
</dbReference>
<feature type="compositionally biased region" description="Basic and acidic residues" evidence="1">
    <location>
        <begin position="1110"/>
        <end position="1122"/>
    </location>
</feature>
<dbReference type="Pfam" id="PF14746">
    <property type="entry name" value="WASH-7_C"/>
    <property type="match status" value="1"/>
</dbReference>